<gene>
    <name evidence="3" type="ORF">CLOSTASPAR_04219</name>
</gene>
<organism evidence="3 4">
    <name type="scientific">[Clostridium] asparagiforme DSM 15981</name>
    <dbReference type="NCBI Taxonomy" id="518636"/>
    <lineage>
        <taxon>Bacteria</taxon>
        <taxon>Bacillati</taxon>
        <taxon>Bacillota</taxon>
        <taxon>Clostridia</taxon>
        <taxon>Lachnospirales</taxon>
        <taxon>Lachnospiraceae</taxon>
        <taxon>Enterocloster</taxon>
    </lineage>
</organism>
<dbReference type="HOGENOM" id="CLU_074533_0_0_9"/>
<dbReference type="Proteomes" id="UP000004756">
    <property type="component" value="Unassembled WGS sequence"/>
</dbReference>
<dbReference type="InterPro" id="IPR014973">
    <property type="entry name" value="DUF1835"/>
</dbReference>
<reference evidence="3 4" key="2">
    <citation type="submission" date="2009-02" db="EMBL/GenBank/DDBJ databases">
        <title>Draft genome sequence of Clostridium asparagiforme (DSM 15981).</title>
        <authorList>
            <person name="Sudarsanam P."/>
            <person name="Ley R."/>
            <person name="Guruge J."/>
            <person name="Turnbaugh P.J."/>
            <person name="Mahowald M."/>
            <person name="Liep D."/>
            <person name="Gordon J."/>
        </authorList>
    </citation>
    <scope>NUCLEOTIDE SEQUENCE [LARGE SCALE GENOMIC DNA]</scope>
    <source>
        <strain evidence="3 4">DSM 15981</strain>
    </source>
</reference>
<evidence type="ECO:0000313" key="4">
    <source>
        <dbReference type="Proteomes" id="UP000004756"/>
    </source>
</evidence>
<dbReference type="EMBL" id="ACCJ01000342">
    <property type="protein sequence ID" value="EEG53722.1"/>
    <property type="molecule type" value="Genomic_DNA"/>
</dbReference>
<feature type="domain" description="DUF1835" evidence="1">
    <location>
        <begin position="58"/>
        <end position="159"/>
    </location>
</feature>
<evidence type="ECO:0000259" key="1">
    <source>
        <dbReference type="Pfam" id="PF08874"/>
    </source>
</evidence>
<evidence type="ECO:0000259" key="2">
    <source>
        <dbReference type="Pfam" id="PF12395"/>
    </source>
</evidence>
<dbReference type="AlphaFoldDB" id="C0D4M4"/>
<sequence length="297" mass="33643">MVERVKESQRRDKSMIEVLFGESEAASMKMAKGRRTVVGGAGKAENGSGTWIGGHPRQVICLGFMLDIGDIKEPVDGRYRRELIRAMYGQEQWGKQGEGAGEPEAAADPYTAELERLAEYIGQGEPVRIWYSDSPYSRCGFYFLCGWLKPRQADVRVVKLPEYVQCANVIRRYQNWGEIGPEEFAGFLSGECRLSHEEQSMYANAWSRLVEDNSPLRAVINGKMTGVPEDFYDFLIWKRLTGKPVKQVRLIGDILGYDPLGVGDWWYAGRIQHHILQGRIKVVEDSEKPYARIISLA</sequence>
<keyword evidence="4" id="KW-1185">Reference proteome</keyword>
<evidence type="ECO:0008006" key="5">
    <source>
        <dbReference type="Google" id="ProtNLM"/>
    </source>
</evidence>
<proteinExistence type="predicted"/>
<accession>C0D4M4</accession>
<dbReference type="Pfam" id="PF12395">
    <property type="entry name" value="DUF3658"/>
    <property type="match status" value="1"/>
</dbReference>
<feature type="domain" description="DUF3658" evidence="2">
    <location>
        <begin position="192"/>
        <end position="286"/>
    </location>
</feature>
<comment type="caution">
    <text evidence="3">The sequence shown here is derived from an EMBL/GenBank/DDBJ whole genome shotgun (WGS) entry which is preliminary data.</text>
</comment>
<name>C0D4M4_9FIRM</name>
<protein>
    <recommendedName>
        <fullName evidence="5">DUF1835 domain-containing protein</fullName>
    </recommendedName>
</protein>
<dbReference type="InterPro" id="IPR022123">
    <property type="entry name" value="DUF3658"/>
</dbReference>
<dbReference type="Pfam" id="PF08874">
    <property type="entry name" value="DUF1835"/>
    <property type="match status" value="1"/>
</dbReference>
<evidence type="ECO:0000313" key="3">
    <source>
        <dbReference type="EMBL" id="EEG53722.1"/>
    </source>
</evidence>
<reference evidence="3 4" key="1">
    <citation type="submission" date="2009-01" db="EMBL/GenBank/DDBJ databases">
        <authorList>
            <person name="Fulton L."/>
            <person name="Clifton S."/>
            <person name="Fulton B."/>
            <person name="Xu J."/>
            <person name="Minx P."/>
            <person name="Pepin K.H."/>
            <person name="Johnson M."/>
            <person name="Bhonagiri V."/>
            <person name="Nash W.E."/>
            <person name="Mardis E.R."/>
            <person name="Wilson R.K."/>
        </authorList>
    </citation>
    <scope>NUCLEOTIDE SEQUENCE [LARGE SCALE GENOMIC DNA]</scope>
    <source>
        <strain evidence="3 4">DSM 15981</strain>
    </source>
</reference>